<sequence>MAKSRVVLNRRGFGEQVMASPGMEAELTRHASQIAAQVPGASVRAIRTTAAGGGSRVRVRVEAENSFEHQTRAALVAAMRAVMGSATPR</sequence>
<proteinExistence type="predicted"/>
<keyword evidence="2" id="KW-1185">Reference proteome</keyword>
<dbReference type="EMBL" id="BJUV01000004">
    <property type="protein sequence ID" value="GEK82317.1"/>
    <property type="molecule type" value="Genomic_DNA"/>
</dbReference>
<evidence type="ECO:0000313" key="2">
    <source>
        <dbReference type="Proteomes" id="UP000321154"/>
    </source>
</evidence>
<evidence type="ECO:0000313" key="1">
    <source>
        <dbReference type="EMBL" id="GEK82317.1"/>
    </source>
</evidence>
<gene>
    <name evidence="1" type="ORF">FFA01_06260</name>
</gene>
<accession>A0ABQ0ULE3</accession>
<organism evidence="1 2">
    <name type="scientific">Frigoribacterium faeni</name>
    <dbReference type="NCBI Taxonomy" id="145483"/>
    <lineage>
        <taxon>Bacteria</taxon>
        <taxon>Bacillati</taxon>
        <taxon>Actinomycetota</taxon>
        <taxon>Actinomycetes</taxon>
        <taxon>Micrococcales</taxon>
        <taxon>Microbacteriaceae</taxon>
        <taxon>Frigoribacterium</taxon>
    </lineage>
</organism>
<protein>
    <submittedName>
        <fullName evidence="1">Uncharacterized protein</fullName>
    </submittedName>
</protein>
<reference evidence="1 2" key="1">
    <citation type="submission" date="2019-07" db="EMBL/GenBank/DDBJ databases">
        <title>Whole genome shotgun sequence of Frigoribacterium faeni NBRC 103066.</title>
        <authorList>
            <person name="Hosoyama A."/>
            <person name="Uohara A."/>
            <person name="Ohji S."/>
            <person name="Ichikawa N."/>
        </authorList>
    </citation>
    <scope>NUCLEOTIDE SEQUENCE [LARGE SCALE GENOMIC DNA]</scope>
    <source>
        <strain evidence="1 2">NBRC 103066</strain>
    </source>
</reference>
<comment type="caution">
    <text evidence="1">The sequence shown here is derived from an EMBL/GenBank/DDBJ whole genome shotgun (WGS) entry which is preliminary data.</text>
</comment>
<name>A0ABQ0ULE3_9MICO</name>
<dbReference type="Proteomes" id="UP000321154">
    <property type="component" value="Unassembled WGS sequence"/>
</dbReference>